<protein>
    <submittedName>
        <fullName evidence="1">Uncharacterized protein</fullName>
    </submittedName>
</protein>
<proteinExistence type="predicted"/>
<evidence type="ECO:0000313" key="2">
    <source>
        <dbReference type="Proteomes" id="UP000319375"/>
    </source>
</evidence>
<dbReference type="AlphaFoldDB" id="A0A5C5RPS6"/>
<dbReference type="OrthoDB" id="4642583at2"/>
<gene>
    <name evidence="1" type="ORF">FK530_23410</name>
</gene>
<sequence>MNQLQALRETIALAEKSGMAAAPGSELGLDHLRRMLDTVEQSDSFSPAKLGRWLGWAQCAVVAAGVGVSLDDMKELNTRHQSTHRG</sequence>
<reference evidence="1 2" key="1">
    <citation type="submission" date="2019-06" db="EMBL/GenBank/DDBJ databases">
        <title>Tsukamurella conjunctivitidis sp. nov., Tsukamurella assacharolytica sp. nov. and Tsukamurella sputae sp. nov. isolated from patients with conjunctivitis, bacteraemia (lymphoma) and respiratory infection (sputum) in Hong Kong.</title>
        <authorList>
            <person name="Teng J.L.L."/>
            <person name="Lee H.H."/>
            <person name="Fong J.Y.H."/>
            <person name="Fok K.M.N."/>
            <person name="Lau S.K.P."/>
            <person name="Woo P.C.Y."/>
        </authorList>
    </citation>
    <scope>NUCLEOTIDE SEQUENCE [LARGE SCALE GENOMIC DNA]</scope>
    <source>
        <strain evidence="1 2">HKU72</strain>
    </source>
</reference>
<dbReference type="EMBL" id="VIGX01000029">
    <property type="protein sequence ID" value="TWS24654.1"/>
    <property type="molecule type" value="Genomic_DNA"/>
</dbReference>
<keyword evidence="2" id="KW-1185">Reference proteome</keyword>
<organism evidence="1 2">
    <name type="scientific">Tsukamurella conjunctivitidis</name>
    <dbReference type="NCBI Taxonomy" id="2592068"/>
    <lineage>
        <taxon>Bacteria</taxon>
        <taxon>Bacillati</taxon>
        <taxon>Actinomycetota</taxon>
        <taxon>Actinomycetes</taxon>
        <taxon>Mycobacteriales</taxon>
        <taxon>Tsukamurellaceae</taxon>
        <taxon>Tsukamurella</taxon>
    </lineage>
</organism>
<name>A0A5C5RPS6_9ACTN</name>
<accession>A0A5C5RPS6</accession>
<evidence type="ECO:0000313" key="1">
    <source>
        <dbReference type="EMBL" id="TWS24654.1"/>
    </source>
</evidence>
<comment type="caution">
    <text evidence="1">The sequence shown here is derived from an EMBL/GenBank/DDBJ whole genome shotgun (WGS) entry which is preliminary data.</text>
</comment>
<dbReference type="Proteomes" id="UP000319375">
    <property type="component" value="Unassembled WGS sequence"/>
</dbReference>